<protein>
    <recommendedName>
        <fullName evidence="8">Amino acid permease/ SLC12A domain-containing protein</fullName>
    </recommendedName>
</protein>
<organism evidence="6 7">
    <name type="scientific">Panaeolus cyanescens</name>
    <dbReference type="NCBI Taxonomy" id="181874"/>
    <lineage>
        <taxon>Eukaryota</taxon>
        <taxon>Fungi</taxon>
        <taxon>Dikarya</taxon>
        <taxon>Basidiomycota</taxon>
        <taxon>Agaricomycotina</taxon>
        <taxon>Agaricomycetes</taxon>
        <taxon>Agaricomycetidae</taxon>
        <taxon>Agaricales</taxon>
        <taxon>Agaricineae</taxon>
        <taxon>Galeropsidaceae</taxon>
        <taxon>Panaeolus</taxon>
    </lineage>
</organism>
<feature type="transmembrane region" description="Helical" evidence="5">
    <location>
        <begin position="188"/>
        <end position="207"/>
    </location>
</feature>
<keyword evidence="4 5" id="KW-0472">Membrane</keyword>
<dbReference type="PANTHER" id="PTHR11785:SF353">
    <property type="entry name" value="METHIONINE TRANSPORTER (EUROFUNG)"/>
    <property type="match status" value="1"/>
</dbReference>
<evidence type="ECO:0008006" key="8">
    <source>
        <dbReference type="Google" id="ProtNLM"/>
    </source>
</evidence>
<dbReference type="GO" id="GO:0016020">
    <property type="term" value="C:membrane"/>
    <property type="evidence" value="ECO:0007669"/>
    <property type="project" value="UniProtKB-SubCell"/>
</dbReference>
<comment type="caution">
    <text evidence="6">The sequence shown here is derived from an EMBL/GenBank/DDBJ whole genome shotgun (WGS) entry which is preliminary data.</text>
</comment>
<evidence type="ECO:0000313" key="7">
    <source>
        <dbReference type="Proteomes" id="UP000284842"/>
    </source>
</evidence>
<dbReference type="Pfam" id="PF13520">
    <property type="entry name" value="AA_permease_2"/>
    <property type="match status" value="1"/>
</dbReference>
<dbReference type="InterPro" id="IPR050598">
    <property type="entry name" value="AminoAcid_Transporter"/>
</dbReference>
<sequence length="560" mass="61829">MVKLWNETTHSTSHPVMTAEGSASRQRLAPVLGAPEEQINPLGRHVTLLSAIMLNIGQMMGFVFRMLTPTGNYPWLIKNAQRRSGIYAVPGVMLNSVGSIGLLLVYWIVAPFFAFAGLSLYTEFASLFPRRSGGEVAYLEQAYPHPRFLVSTAFAATAILMSFSATNAIIFSQYLLSALDIPISNRNQTLVAISVVFITSGGVALSTKWSLRAVNALTVVKMASMSFMAITGVFVLLGLTPVRNPYDNFLHPFKGSTWNLNSHAVAFIKSNHSFIGWHNAFYLVGEIKDKNPIYTARKSGRLALFLVAILFLLVNVAYVAAVPYEELKASGSLVAVKFFHNVYGSRSARFLPLLVSMSCFGNMARVIREVARQGLLPYPTFFASTKPFGTPIGPIGLRGTLTMLVILVLPAQDAFNFMVDLASYPTMFFQTMLSLGIWKIRSKMRSSGISPSPFQARNGIIIVYLTSCILLLLLPWVPPPPGHADVSFWYATYCVVGIALLLVCGLYYWTWIVFLPRLGGYEIVEEVERGADGAQNTKLVRRYNAQNQHDETQSLLRTTA</sequence>
<evidence type="ECO:0000256" key="5">
    <source>
        <dbReference type="SAM" id="Phobius"/>
    </source>
</evidence>
<keyword evidence="7" id="KW-1185">Reference proteome</keyword>
<dbReference type="InterPro" id="IPR002293">
    <property type="entry name" value="AA/rel_permease1"/>
</dbReference>
<evidence type="ECO:0000256" key="4">
    <source>
        <dbReference type="ARBA" id="ARBA00023136"/>
    </source>
</evidence>
<dbReference type="EMBL" id="NHTK01001158">
    <property type="protein sequence ID" value="PPR02618.1"/>
    <property type="molecule type" value="Genomic_DNA"/>
</dbReference>
<feature type="transmembrane region" description="Helical" evidence="5">
    <location>
        <begin position="85"/>
        <end position="109"/>
    </location>
</feature>
<dbReference type="InParanoid" id="A0A409YHY5"/>
<feature type="transmembrane region" description="Helical" evidence="5">
    <location>
        <begin position="148"/>
        <end position="176"/>
    </location>
</feature>
<accession>A0A409YHY5</accession>
<feature type="transmembrane region" description="Helical" evidence="5">
    <location>
        <begin position="459"/>
        <end position="477"/>
    </location>
</feature>
<dbReference type="STRING" id="181874.A0A409YHY5"/>
<feature type="transmembrane region" description="Helical" evidence="5">
    <location>
        <begin position="489"/>
        <end position="509"/>
    </location>
</feature>
<dbReference type="GO" id="GO:0015179">
    <property type="term" value="F:L-amino acid transmembrane transporter activity"/>
    <property type="evidence" value="ECO:0007669"/>
    <property type="project" value="TreeGrafter"/>
</dbReference>
<dbReference type="AlphaFoldDB" id="A0A409YHY5"/>
<name>A0A409YHY5_9AGAR</name>
<feature type="transmembrane region" description="Helical" evidence="5">
    <location>
        <begin position="302"/>
        <end position="324"/>
    </location>
</feature>
<evidence type="ECO:0000256" key="1">
    <source>
        <dbReference type="ARBA" id="ARBA00004141"/>
    </source>
</evidence>
<dbReference type="Proteomes" id="UP000284842">
    <property type="component" value="Unassembled WGS sequence"/>
</dbReference>
<keyword evidence="3 5" id="KW-1133">Transmembrane helix</keyword>
<feature type="transmembrane region" description="Helical" evidence="5">
    <location>
        <begin position="421"/>
        <end position="438"/>
    </location>
</feature>
<gene>
    <name evidence="6" type="ORF">CVT24_002189</name>
</gene>
<evidence type="ECO:0000313" key="6">
    <source>
        <dbReference type="EMBL" id="PPR02618.1"/>
    </source>
</evidence>
<reference evidence="6 7" key="1">
    <citation type="journal article" date="2018" name="Evol. Lett.">
        <title>Horizontal gene cluster transfer increased hallucinogenic mushroom diversity.</title>
        <authorList>
            <person name="Reynolds H.T."/>
            <person name="Vijayakumar V."/>
            <person name="Gluck-Thaler E."/>
            <person name="Korotkin H.B."/>
            <person name="Matheny P.B."/>
            <person name="Slot J.C."/>
        </authorList>
    </citation>
    <scope>NUCLEOTIDE SEQUENCE [LARGE SCALE GENOMIC DNA]</scope>
    <source>
        <strain evidence="6 7">2629</strain>
    </source>
</reference>
<comment type="subcellular location">
    <subcellularLocation>
        <location evidence="1">Membrane</location>
        <topology evidence="1">Multi-pass membrane protein</topology>
    </subcellularLocation>
</comment>
<evidence type="ECO:0000256" key="2">
    <source>
        <dbReference type="ARBA" id="ARBA00022692"/>
    </source>
</evidence>
<feature type="transmembrane region" description="Helical" evidence="5">
    <location>
        <begin position="45"/>
        <end position="64"/>
    </location>
</feature>
<feature type="transmembrane region" description="Helical" evidence="5">
    <location>
        <begin position="219"/>
        <end position="239"/>
    </location>
</feature>
<evidence type="ECO:0000256" key="3">
    <source>
        <dbReference type="ARBA" id="ARBA00022989"/>
    </source>
</evidence>
<dbReference type="OrthoDB" id="5982228at2759"/>
<dbReference type="PANTHER" id="PTHR11785">
    <property type="entry name" value="AMINO ACID TRANSPORTER"/>
    <property type="match status" value="1"/>
</dbReference>
<proteinExistence type="predicted"/>
<dbReference type="Gene3D" id="1.20.1740.10">
    <property type="entry name" value="Amino acid/polyamine transporter I"/>
    <property type="match status" value="1"/>
</dbReference>
<keyword evidence="2 5" id="KW-0812">Transmembrane</keyword>